<dbReference type="InterPro" id="IPR036322">
    <property type="entry name" value="WD40_repeat_dom_sf"/>
</dbReference>
<dbReference type="RefSeq" id="XP_001009460.3">
    <property type="nucleotide sequence ID" value="XM_001009460.3"/>
</dbReference>
<accession>Q22VA4</accession>
<evidence type="ECO:0000256" key="11">
    <source>
        <dbReference type="PROSITE-ProRule" id="PRU00221"/>
    </source>
</evidence>
<keyword evidence="10 12" id="KW-0472">Membrane</keyword>
<keyword evidence="8" id="KW-0653">Protein transport</keyword>
<dbReference type="STRING" id="312017.Q22VA4"/>
<dbReference type="PANTHER" id="PTHR23284:SF0">
    <property type="entry name" value="PROLACTIN REGULATORY ELEMENT-BINDING PROTEIN"/>
    <property type="match status" value="1"/>
</dbReference>
<organism evidence="13 14">
    <name type="scientific">Tetrahymena thermophila (strain SB210)</name>
    <dbReference type="NCBI Taxonomy" id="312017"/>
    <lineage>
        <taxon>Eukaryota</taxon>
        <taxon>Sar</taxon>
        <taxon>Alveolata</taxon>
        <taxon>Ciliophora</taxon>
        <taxon>Intramacronucleata</taxon>
        <taxon>Oligohymenophorea</taxon>
        <taxon>Hymenostomatida</taxon>
        <taxon>Tetrahymenina</taxon>
        <taxon>Tetrahymenidae</taxon>
        <taxon>Tetrahymena</taxon>
    </lineage>
</organism>
<dbReference type="KEGG" id="tet:TTHERM_01216090"/>
<dbReference type="GeneID" id="7824702"/>
<keyword evidence="7" id="KW-0931">ER-Golgi transport</keyword>
<keyword evidence="2" id="KW-0813">Transport</keyword>
<evidence type="ECO:0000256" key="7">
    <source>
        <dbReference type="ARBA" id="ARBA00022892"/>
    </source>
</evidence>
<evidence type="ECO:0000256" key="6">
    <source>
        <dbReference type="ARBA" id="ARBA00022824"/>
    </source>
</evidence>
<sequence>MFTNKRRYFGINLPVFSILGYKDKVYFAGGGGGQKVGLKNSLLVYKRGMPANRLSNIINDQDTGEDLLQRMNLNLKFEIVVACSDGNAIFYKLNNENGNLNELCRVKADFTEPDPPSLNDAKMNDQGTLVATGGDDSIVRIWDCQYDKNNNVLKVSKKFELVSHTAPINSVDFHLTKPLIISASDDKSCRIFNLENKQLIKKLTLGGGSHDLNLKFYSALFSFDEKFIYTVANPSRGSSYLTKWEMDSENVTPVVTIKAHHQPISACTMSKEGLFIGLGGCDGAVKIANLRYMSIEAEQTHLDMVVKGLDFTGDSRFLIAGTPESNFDVLQNLRPEGGLSKFFKLWVFLMLVFWIYLYVKESIFG</sequence>
<keyword evidence="9 12" id="KW-1133">Transmembrane helix</keyword>
<keyword evidence="4 12" id="KW-0812">Transmembrane</keyword>
<evidence type="ECO:0000313" key="14">
    <source>
        <dbReference type="Proteomes" id="UP000009168"/>
    </source>
</evidence>
<keyword evidence="5" id="KW-0677">Repeat</keyword>
<evidence type="ECO:0000256" key="2">
    <source>
        <dbReference type="ARBA" id="ARBA00022448"/>
    </source>
</evidence>
<keyword evidence="6" id="KW-0256">Endoplasmic reticulum</keyword>
<dbReference type="OrthoDB" id="287030at2759"/>
<dbReference type="Proteomes" id="UP000009168">
    <property type="component" value="Unassembled WGS sequence"/>
</dbReference>
<feature type="repeat" description="WD" evidence="11">
    <location>
        <begin position="161"/>
        <end position="202"/>
    </location>
</feature>
<evidence type="ECO:0000313" key="13">
    <source>
        <dbReference type="EMBL" id="EAR89215.3"/>
    </source>
</evidence>
<evidence type="ECO:0000256" key="8">
    <source>
        <dbReference type="ARBA" id="ARBA00022927"/>
    </source>
</evidence>
<evidence type="ECO:0000256" key="12">
    <source>
        <dbReference type="SAM" id="Phobius"/>
    </source>
</evidence>
<evidence type="ECO:0000256" key="10">
    <source>
        <dbReference type="ARBA" id="ARBA00023136"/>
    </source>
</evidence>
<dbReference type="SMART" id="SM00320">
    <property type="entry name" value="WD40"/>
    <property type="match status" value="3"/>
</dbReference>
<dbReference type="InParanoid" id="Q22VA4"/>
<reference evidence="14" key="1">
    <citation type="journal article" date="2006" name="PLoS Biol.">
        <title>Macronuclear genome sequence of the ciliate Tetrahymena thermophila, a model eukaryote.</title>
        <authorList>
            <person name="Eisen J.A."/>
            <person name="Coyne R.S."/>
            <person name="Wu M."/>
            <person name="Wu D."/>
            <person name="Thiagarajan M."/>
            <person name="Wortman J.R."/>
            <person name="Badger J.H."/>
            <person name="Ren Q."/>
            <person name="Amedeo P."/>
            <person name="Jones K.M."/>
            <person name="Tallon L.J."/>
            <person name="Delcher A.L."/>
            <person name="Salzberg S.L."/>
            <person name="Silva J.C."/>
            <person name="Haas B.J."/>
            <person name="Majoros W.H."/>
            <person name="Farzad M."/>
            <person name="Carlton J.M."/>
            <person name="Smith R.K. Jr."/>
            <person name="Garg J."/>
            <person name="Pearlman R.E."/>
            <person name="Karrer K.M."/>
            <person name="Sun L."/>
            <person name="Manning G."/>
            <person name="Elde N.C."/>
            <person name="Turkewitz A.P."/>
            <person name="Asai D.J."/>
            <person name="Wilkes D.E."/>
            <person name="Wang Y."/>
            <person name="Cai H."/>
            <person name="Collins K."/>
            <person name="Stewart B.A."/>
            <person name="Lee S.R."/>
            <person name="Wilamowska K."/>
            <person name="Weinberg Z."/>
            <person name="Ruzzo W.L."/>
            <person name="Wloga D."/>
            <person name="Gaertig J."/>
            <person name="Frankel J."/>
            <person name="Tsao C.-C."/>
            <person name="Gorovsky M.A."/>
            <person name="Keeling P.J."/>
            <person name="Waller R.F."/>
            <person name="Patron N.J."/>
            <person name="Cherry J.M."/>
            <person name="Stover N.A."/>
            <person name="Krieger C.J."/>
            <person name="del Toro C."/>
            <person name="Ryder H.F."/>
            <person name="Williamson S.C."/>
            <person name="Barbeau R.A."/>
            <person name="Hamilton E.P."/>
            <person name="Orias E."/>
        </authorList>
    </citation>
    <scope>NUCLEOTIDE SEQUENCE [LARGE SCALE GENOMIC DNA]</scope>
    <source>
        <strain evidence="14">SB210</strain>
    </source>
</reference>
<dbReference type="AlphaFoldDB" id="Q22VA4"/>
<keyword evidence="14" id="KW-1185">Reference proteome</keyword>
<comment type="subcellular location">
    <subcellularLocation>
        <location evidence="1">Endoplasmic reticulum membrane</location>
        <topology evidence="1">Single-pass membrane protein</topology>
    </subcellularLocation>
</comment>
<proteinExistence type="predicted"/>
<dbReference type="PROSITE" id="PS50082">
    <property type="entry name" value="WD_REPEATS_2"/>
    <property type="match status" value="2"/>
</dbReference>
<dbReference type="GO" id="GO:0005085">
    <property type="term" value="F:guanyl-nucleotide exchange factor activity"/>
    <property type="evidence" value="ECO:0007669"/>
    <property type="project" value="InterPro"/>
</dbReference>
<dbReference type="InterPro" id="IPR015943">
    <property type="entry name" value="WD40/YVTN_repeat-like_dom_sf"/>
</dbReference>
<dbReference type="Gene3D" id="2.130.10.10">
    <property type="entry name" value="YVTN repeat-like/Quinoprotein amine dehydrogenase"/>
    <property type="match status" value="1"/>
</dbReference>
<evidence type="ECO:0000256" key="9">
    <source>
        <dbReference type="ARBA" id="ARBA00022989"/>
    </source>
</evidence>
<evidence type="ECO:0000256" key="5">
    <source>
        <dbReference type="ARBA" id="ARBA00022737"/>
    </source>
</evidence>
<feature type="transmembrane region" description="Helical" evidence="12">
    <location>
        <begin position="342"/>
        <end position="359"/>
    </location>
</feature>
<name>Q22VA4_TETTS</name>
<dbReference type="InterPro" id="IPR045260">
    <property type="entry name" value="Sec12-like"/>
</dbReference>
<feature type="repeat" description="WD" evidence="11">
    <location>
        <begin position="111"/>
        <end position="143"/>
    </location>
</feature>
<dbReference type="Pfam" id="PF00400">
    <property type="entry name" value="WD40"/>
    <property type="match status" value="2"/>
</dbReference>
<dbReference type="InterPro" id="IPR001680">
    <property type="entry name" value="WD40_rpt"/>
</dbReference>
<dbReference type="eggNOG" id="KOG0771">
    <property type="taxonomic scope" value="Eukaryota"/>
</dbReference>
<dbReference type="SUPFAM" id="SSF50978">
    <property type="entry name" value="WD40 repeat-like"/>
    <property type="match status" value="1"/>
</dbReference>
<keyword evidence="3 11" id="KW-0853">WD repeat</keyword>
<dbReference type="GO" id="GO:0015031">
    <property type="term" value="P:protein transport"/>
    <property type="evidence" value="ECO:0007669"/>
    <property type="project" value="UniProtKB-KW"/>
</dbReference>
<gene>
    <name evidence="13" type="ORF">TTHERM_01216090</name>
</gene>
<dbReference type="GO" id="GO:0005789">
    <property type="term" value="C:endoplasmic reticulum membrane"/>
    <property type="evidence" value="ECO:0007669"/>
    <property type="project" value="UniProtKB-SubCell"/>
</dbReference>
<dbReference type="EMBL" id="GG662650">
    <property type="protein sequence ID" value="EAR89215.3"/>
    <property type="molecule type" value="Genomic_DNA"/>
</dbReference>
<dbReference type="HOGENOM" id="CLU_510477_0_0_1"/>
<dbReference type="PANTHER" id="PTHR23284">
    <property type="entry name" value="PROLACTIN REGULATORY ELEMENT BINDING PROTEIN"/>
    <property type="match status" value="1"/>
</dbReference>
<dbReference type="GO" id="GO:0003400">
    <property type="term" value="P:regulation of COPII vesicle coating"/>
    <property type="evidence" value="ECO:0007669"/>
    <property type="project" value="TreeGrafter"/>
</dbReference>
<dbReference type="GO" id="GO:0006888">
    <property type="term" value="P:endoplasmic reticulum to Golgi vesicle-mediated transport"/>
    <property type="evidence" value="ECO:0007669"/>
    <property type="project" value="TreeGrafter"/>
</dbReference>
<evidence type="ECO:0000256" key="1">
    <source>
        <dbReference type="ARBA" id="ARBA00004389"/>
    </source>
</evidence>
<evidence type="ECO:0000256" key="4">
    <source>
        <dbReference type="ARBA" id="ARBA00022692"/>
    </source>
</evidence>
<evidence type="ECO:0000256" key="3">
    <source>
        <dbReference type="ARBA" id="ARBA00022574"/>
    </source>
</evidence>
<protein>
    <submittedName>
        <fullName evidence="13">WD domain, G-beta repeat protein</fullName>
    </submittedName>
</protein>